<sequence length="394" mass="42552">MATQAPSNLSDSKLGGQNPSLVVTRDHGLKMEEAPVHEPGVGEVLVHVQATGICGSDLHFWKHGAIGNLTVEGDCILGHEGAGVVLKKGPGVEHLEIGDRVAIEPGVPCGRCFLCTDGRPNLCEEVQFSGVYPCHGTVQRYKVHPAKFAHKLPDSLSFAMGALLEPLSVALHALRTTPVRIGSPVAVFGAGPIGLLTMAAARASGAHPVVITDINEERLSFARTFEPNCLTYKIDPKASPEESGNQIRNLFEREGWKIGSPRTEYDMPQLVLECTGIESSIATAAYTVRRGGSINVVGVSSKPSINNIPFMHLSLAEIQLRFINRYHDTWPAAIRAVEGRLIDPGKLESLVTHEFRLENAIEAMEFAANTHKQSESQIVVKIHIIDPALSDSHQ</sequence>
<evidence type="ECO:0000256" key="1">
    <source>
        <dbReference type="ARBA" id="ARBA00001947"/>
    </source>
</evidence>
<dbReference type="GO" id="GO:0019568">
    <property type="term" value="P:arabinose catabolic process"/>
    <property type="evidence" value="ECO:0007669"/>
    <property type="project" value="UniProtKB-KW"/>
</dbReference>
<dbReference type="SUPFAM" id="SSF51735">
    <property type="entry name" value="NAD(P)-binding Rossmann-fold domains"/>
    <property type="match status" value="1"/>
</dbReference>
<comment type="caution">
    <text evidence="16">The sequence shown here is derived from an EMBL/GenBank/DDBJ whole genome shotgun (WGS) entry which is preliminary data.</text>
</comment>
<dbReference type="InterPro" id="IPR013154">
    <property type="entry name" value="ADH-like_N"/>
</dbReference>
<evidence type="ECO:0000256" key="10">
    <source>
        <dbReference type="ARBA" id="ARBA00039783"/>
    </source>
</evidence>
<proteinExistence type="inferred from homology"/>
<comment type="catalytic activity">
    <reaction evidence="11">
        <text>L-arabinitol + NAD(+) = L-xylulose + NADH + H(+)</text>
        <dbReference type="Rhea" id="RHEA:16381"/>
        <dbReference type="ChEBI" id="CHEBI:15378"/>
        <dbReference type="ChEBI" id="CHEBI:17399"/>
        <dbReference type="ChEBI" id="CHEBI:18403"/>
        <dbReference type="ChEBI" id="CHEBI:57540"/>
        <dbReference type="ChEBI" id="CHEBI:57945"/>
        <dbReference type="EC" id="1.1.1.12"/>
    </reaction>
</comment>
<feature type="domain" description="Alcohol dehydrogenase-like N-terminal" evidence="15">
    <location>
        <begin position="42"/>
        <end position="154"/>
    </location>
</feature>
<dbReference type="InterPro" id="IPR036291">
    <property type="entry name" value="NAD(P)-bd_dom_sf"/>
</dbReference>
<dbReference type="GO" id="GO:0006062">
    <property type="term" value="P:sorbitol catabolic process"/>
    <property type="evidence" value="ECO:0007669"/>
    <property type="project" value="TreeGrafter"/>
</dbReference>
<dbReference type="InterPro" id="IPR045306">
    <property type="entry name" value="SDH-like"/>
</dbReference>
<evidence type="ECO:0000256" key="13">
    <source>
        <dbReference type="SAM" id="MobiDB-lite"/>
    </source>
</evidence>
<protein>
    <recommendedName>
        <fullName evidence="10">L-arabinitol 4-dehydrogenase</fullName>
        <ecNumber evidence="9">1.1.1.12</ecNumber>
    </recommendedName>
</protein>
<accession>A0A420MCB0</accession>
<evidence type="ECO:0000256" key="9">
    <source>
        <dbReference type="ARBA" id="ARBA00038954"/>
    </source>
</evidence>
<evidence type="ECO:0000256" key="6">
    <source>
        <dbReference type="ARBA" id="ARBA00023002"/>
    </source>
</evidence>
<keyword evidence="3 12" id="KW-0479">Metal-binding</keyword>
<feature type="domain" description="Alcohol dehydrogenase-like C-terminal" evidence="14">
    <location>
        <begin position="192"/>
        <end position="337"/>
    </location>
</feature>
<dbReference type="VEuPathDB" id="FungiDB:FOXG_01822"/>
<dbReference type="Gene3D" id="3.40.50.720">
    <property type="entry name" value="NAD(P)-binding Rossmann-like Domain"/>
    <property type="match status" value="1"/>
</dbReference>
<keyword evidence="5" id="KW-0054">Arabinose catabolism</keyword>
<dbReference type="VEuPathDB" id="FungiDB:FOC4_g10011372"/>
<dbReference type="EC" id="1.1.1.12" evidence="9"/>
<dbReference type="GO" id="GO:0003939">
    <property type="term" value="F:L-iditol 2-dehydrogenase (NAD+) activity"/>
    <property type="evidence" value="ECO:0007669"/>
    <property type="project" value="TreeGrafter"/>
</dbReference>
<dbReference type="InterPro" id="IPR011032">
    <property type="entry name" value="GroES-like_sf"/>
</dbReference>
<name>A0A420MCB0_FUSOX</name>
<dbReference type="Proteomes" id="UP000285084">
    <property type="component" value="Unassembled WGS sequence"/>
</dbReference>
<keyword evidence="7" id="KW-0520">NAD</keyword>
<evidence type="ECO:0000256" key="7">
    <source>
        <dbReference type="ARBA" id="ARBA00023027"/>
    </source>
</evidence>
<dbReference type="PANTHER" id="PTHR43161">
    <property type="entry name" value="SORBITOL DEHYDROGENASE"/>
    <property type="match status" value="1"/>
</dbReference>
<evidence type="ECO:0000259" key="14">
    <source>
        <dbReference type="Pfam" id="PF00107"/>
    </source>
</evidence>
<comment type="similarity">
    <text evidence="2 12">Belongs to the zinc-containing alcohol dehydrogenase family.</text>
</comment>
<evidence type="ECO:0000256" key="11">
    <source>
        <dbReference type="ARBA" id="ARBA00049317"/>
    </source>
</evidence>
<evidence type="ECO:0000256" key="4">
    <source>
        <dbReference type="ARBA" id="ARBA00022833"/>
    </source>
</evidence>
<organism evidence="16 17">
    <name type="scientific">Fusarium oxysporum</name>
    <name type="common">Fusarium vascular wilt</name>
    <dbReference type="NCBI Taxonomy" id="5507"/>
    <lineage>
        <taxon>Eukaryota</taxon>
        <taxon>Fungi</taxon>
        <taxon>Dikarya</taxon>
        <taxon>Ascomycota</taxon>
        <taxon>Pezizomycotina</taxon>
        <taxon>Sordariomycetes</taxon>
        <taxon>Hypocreomycetidae</taxon>
        <taxon>Hypocreales</taxon>
        <taxon>Nectriaceae</taxon>
        <taxon>Fusarium</taxon>
        <taxon>Fusarium oxysporum species complex</taxon>
    </lineage>
</organism>
<dbReference type="CDD" id="cd05285">
    <property type="entry name" value="sorbitol_DH"/>
    <property type="match status" value="1"/>
</dbReference>
<dbReference type="Gene3D" id="3.90.180.10">
    <property type="entry name" value="Medium-chain alcohol dehydrogenases, catalytic domain"/>
    <property type="match status" value="1"/>
</dbReference>
<keyword evidence="5" id="KW-0119">Carbohydrate metabolism</keyword>
<dbReference type="InterPro" id="IPR013149">
    <property type="entry name" value="ADH-like_C"/>
</dbReference>
<evidence type="ECO:0000256" key="2">
    <source>
        <dbReference type="ARBA" id="ARBA00008072"/>
    </source>
</evidence>
<evidence type="ECO:0000256" key="5">
    <source>
        <dbReference type="ARBA" id="ARBA00022935"/>
    </source>
</evidence>
<comment type="cofactor">
    <cofactor evidence="1 12">
        <name>Zn(2+)</name>
        <dbReference type="ChEBI" id="CHEBI:29105"/>
    </cofactor>
</comment>
<evidence type="ECO:0000256" key="8">
    <source>
        <dbReference type="ARBA" id="ARBA00037881"/>
    </source>
</evidence>
<evidence type="ECO:0000256" key="12">
    <source>
        <dbReference type="RuleBase" id="RU361277"/>
    </source>
</evidence>
<comment type="pathway">
    <text evidence="8">Carbohydrate degradation; L-arabinose degradation via L-arabinitol; D-xylulose 5-phosphate from L-arabinose (fungal route): step 2/5.</text>
</comment>
<evidence type="ECO:0000256" key="3">
    <source>
        <dbReference type="ARBA" id="ARBA00022723"/>
    </source>
</evidence>
<dbReference type="PROSITE" id="PS00059">
    <property type="entry name" value="ADH_ZINC"/>
    <property type="match status" value="1"/>
</dbReference>
<keyword evidence="4 12" id="KW-0862">Zinc</keyword>
<dbReference type="GO" id="GO:0008270">
    <property type="term" value="F:zinc ion binding"/>
    <property type="evidence" value="ECO:0007669"/>
    <property type="project" value="InterPro"/>
</dbReference>
<reference evidence="16 17" key="1">
    <citation type="journal article" date="2018" name="Sci. Rep.">
        <title>Characterisation of pathogen-specific regions and novel effector candidates in Fusarium oxysporum f. sp. cepae.</title>
        <authorList>
            <person name="Armitage A.D."/>
            <person name="Taylor A."/>
            <person name="Sobczyk M.K."/>
            <person name="Baxter L."/>
            <person name="Greenfield B.P."/>
            <person name="Bates H.J."/>
            <person name="Wilson F."/>
            <person name="Jackson A.C."/>
            <person name="Ott S."/>
            <person name="Harrison R.J."/>
            <person name="Clarkson J.P."/>
        </authorList>
    </citation>
    <scope>NUCLEOTIDE SEQUENCE [LARGE SCALE GENOMIC DNA]</scope>
    <source>
        <strain evidence="16 17">Fo_A13</strain>
    </source>
</reference>
<dbReference type="VEuPathDB" id="FungiDB:HZS61_009738"/>
<dbReference type="FunFam" id="3.40.50.720:FF:000068">
    <property type="entry name" value="Sorbitol dehydrogenase"/>
    <property type="match status" value="1"/>
</dbReference>
<dbReference type="VEuPathDB" id="FungiDB:FOC1_g10013949"/>
<evidence type="ECO:0000259" key="15">
    <source>
        <dbReference type="Pfam" id="PF08240"/>
    </source>
</evidence>
<dbReference type="VEuPathDB" id="FungiDB:FOZG_05432"/>
<dbReference type="VEuPathDB" id="FungiDB:FOMG_05265"/>
<dbReference type="InterPro" id="IPR002328">
    <property type="entry name" value="ADH_Zn_CS"/>
</dbReference>
<feature type="region of interest" description="Disordered" evidence="13">
    <location>
        <begin position="1"/>
        <end position="21"/>
    </location>
</feature>
<dbReference type="PANTHER" id="PTHR43161:SF4">
    <property type="entry name" value="D-XYLULOSE REDUCTASE"/>
    <property type="match status" value="1"/>
</dbReference>
<keyword evidence="6" id="KW-0560">Oxidoreductase</keyword>
<dbReference type="EMBL" id="MRCX01000382">
    <property type="protein sequence ID" value="RKK65670.1"/>
    <property type="molecule type" value="Genomic_DNA"/>
</dbReference>
<dbReference type="Pfam" id="PF08240">
    <property type="entry name" value="ADH_N"/>
    <property type="match status" value="1"/>
</dbReference>
<dbReference type="AlphaFoldDB" id="A0A420MCB0"/>
<evidence type="ECO:0000313" key="17">
    <source>
        <dbReference type="Proteomes" id="UP000285084"/>
    </source>
</evidence>
<dbReference type="Pfam" id="PF00107">
    <property type="entry name" value="ADH_zinc_N"/>
    <property type="match status" value="1"/>
</dbReference>
<evidence type="ECO:0000313" key="16">
    <source>
        <dbReference type="EMBL" id="RKK65670.1"/>
    </source>
</evidence>
<dbReference type="GO" id="GO:0050019">
    <property type="term" value="F:L-arabinitol 4-dehydrogenase activity"/>
    <property type="evidence" value="ECO:0007669"/>
    <property type="project" value="UniProtKB-EC"/>
</dbReference>
<gene>
    <name evidence="16" type="ORF">BFJ69_g16080</name>
</gene>
<dbReference type="SUPFAM" id="SSF50129">
    <property type="entry name" value="GroES-like"/>
    <property type="match status" value="1"/>
</dbReference>
<dbReference type="VEuPathDB" id="FungiDB:FOIG_03109"/>